<feature type="transmembrane region" description="Helical" evidence="1">
    <location>
        <begin position="92"/>
        <end position="114"/>
    </location>
</feature>
<proteinExistence type="predicted"/>
<keyword evidence="1" id="KW-1133">Transmembrane helix</keyword>
<keyword evidence="1" id="KW-0812">Transmembrane</keyword>
<dbReference type="RefSeq" id="WP_310309763.1">
    <property type="nucleotide sequence ID" value="NZ_BAAAXB010000001.1"/>
</dbReference>
<feature type="transmembrane region" description="Helical" evidence="1">
    <location>
        <begin position="246"/>
        <end position="266"/>
    </location>
</feature>
<comment type="caution">
    <text evidence="2">The sequence shown here is derived from an EMBL/GenBank/DDBJ whole genome shotgun (WGS) entry which is preliminary data.</text>
</comment>
<dbReference type="EMBL" id="JAVDSG010000001">
    <property type="protein sequence ID" value="MDR6596663.1"/>
    <property type="molecule type" value="Genomic_DNA"/>
</dbReference>
<feature type="transmembrane region" description="Helical" evidence="1">
    <location>
        <begin position="188"/>
        <end position="208"/>
    </location>
</feature>
<protein>
    <recommendedName>
        <fullName evidence="4">Zinc finger protein</fullName>
    </recommendedName>
</protein>
<keyword evidence="1" id="KW-0472">Membrane</keyword>
<evidence type="ECO:0000256" key="1">
    <source>
        <dbReference type="SAM" id="Phobius"/>
    </source>
</evidence>
<keyword evidence="3" id="KW-1185">Reference proteome</keyword>
<gene>
    <name evidence="2" type="ORF">J2S66_005047</name>
</gene>
<accession>A0ABU1Q185</accession>
<feature type="transmembrane region" description="Helical" evidence="1">
    <location>
        <begin position="161"/>
        <end position="182"/>
    </location>
</feature>
<reference evidence="2 3" key="1">
    <citation type="submission" date="2023-07" db="EMBL/GenBank/DDBJ databases">
        <title>Sequencing the genomes of 1000 actinobacteria strains.</title>
        <authorList>
            <person name="Klenk H.-P."/>
        </authorList>
    </citation>
    <scope>NUCLEOTIDE SEQUENCE [LARGE SCALE GENOMIC DNA]</scope>
    <source>
        <strain evidence="2 3">DSM 43749</strain>
    </source>
</reference>
<feature type="transmembrane region" description="Helical" evidence="1">
    <location>
        <begin position="120"/>
        <end position="140"/>
    </location>
</feature>
<organism evidence="2 3">
    <name type="scientific">Saccharothrix longispora</name>
    <dbReference type="NCBI Taxonomy" id="33920"/>
    <lineage>
        <taxon>Bacteria</taxon>
        <taxon>Bacillati</taxon>
        <taxon>Actinomycetota</taxon>
        <taxon>Actinomycetes</taxon>
        <taxon>Pseudonocardiales</taxon>
        <taxon>Pseudonocardiaceae</taxon>
        <taxon>Saccharothrix</taxon>
    </lineage>
</organism>
<name>A0ABU1Q185_9PSEU</name>
<sequence>MREHAPGNDPRTGDGHASADLIARYAAGDDLPADRLWAVEAHLETCGLCRLRLADAAPPPVTALTEAVWADLDPPGTPAPHRRPLARWAPPALVPWFAMTTFVVLLALLVDLVAPSGVTASAVLLLAPVVPLLGVAGAWSRSLDPAYELVVSTPRAGLRLLLRRTFAVLVVVLPVLLAAGWLTGASPAYWLLPCLAVTSVTLALGSVLGVRRAAITTASLWAALVVGPAVVLGGVPGVLAPGAAPLWAAALTGGAAAVFFRSAAYARS</sequence>
<feature type="transmembrane region" description="Helical" evidence="1">
    <location>
        <begin position="220"/>
        <end position="240"/>
    </location>
</feature>
<evidence type="ECO:0008006" key="4">
    <source>
        <dbReference type="Google" id="ProtNLM"/>
    </source>
</evidence>
<evidence type="ECO:0000313" key="2">
    <source>
        <dbReference type="EMBL" id="MDR6596663.1"/>
    </source>
</evidence>
<evidence type="ECO:0000313" key="3">
    <source>
        <dbReference type="Proteomes" id="UP001268819"/>
    </source>
</evidence>
<dbReference type="Proteomes" id="UP001268819">
    <property type="component" value="Unassembled WGS sequence"/>
</dbReference>